<dbReference type="Proteomes" id="UP000216867">
    <property type="component" value="Unassembled WGS sequence"/>
</dbReference>
<dbReference type="KEGG" id="bcau:I6G59_06130"/>
<dbReference type="InterPro" id="IPR001830">
    <property type="entry name" value="Glyco_trans_20"/>
</dbReference>
<protein>
    <submittedName>
        <fullName evidence="2">Trehalose-6-phosphate synthase</fullName>
    </submittedName>
</protein>
<dbReference type="CDD" id="cd03788">
    <property type="entry name" value="GT20_TPS"/>
    <property type="match status" value="1"/>
</dbReference>
<name>A0A269ZH53_9MICO</name>
<gene>
    <name evidence="2" type="ORF">B8X04_00380</name>
    <name evidence="3" type="ORF">I6G59_06130</name>
</gene>
<dbReference type="GO" id="GO:0003825">
    <property type="term" value="F:alpha,alpha-trehalose-phosphate synthase (UDP-forming) activity"/>
    <property type="evidence" value="ECO:0007669"/>
    <property type="project" value="TreeGrafter"/>
</dbReference>
<dbReference type="Pfam" id="PF00982">
    <property type="entry name" value="Glyco_transf_20"/>
    <property type="match status" value="1"/>
</dbReference>
<dbReference type="EMBL" id="NCWY01000001">
    <property type="protein sequence ID" value="PAK97075.1"/>
    <property type="molecule type" value="Genomic_DNA"/>
</dbReference>
<proteinExistence type="inferred from homology"/>
<dbReference type="EMBL" id="CP065682">
    <property type="protein sequence ID" value="QPS34882.1"/>
    <property type="molecule type" value="Genomic_DNA"/>
</dbReference>
<dbReference type="GO" id="GO:0005992">
    <property type="term" value="P:trehalose biosynthetic process"/>
    <property type="evidence" value="ECO:0007669"/>
    <property type="project" value="InterPro"/>
</dbReference>
<evidence type="ECO:0000313" key="4">
    <source>
        <dbReference type="Proteomes" id="UP000216867"/>
    </source>
</evidence>
<dbReference type="Gene3D" id="3.40.50.2000">
    <property type="entry name" value="Glycogen Phosphorylase B"/>
    <property type="match status" value="2"/>
</dbReference>
<evidence type="ECO:0000256" key="1">
    <source>
        <dbReference type="ARBA" id="ARBA00008799"/>
    </source>
</evidence>
<evidence type="ECO:0000313" key="2">
    <source>
        <dbReference type="EMBL" id="PAK97075.1"/>
    </source>
</evidence>
<organism evidence="2 4">
    <name type="scientific">Brevibacterium casei</name>
    <dbReference type="NCBI Taxonomy" id="33889"/>
    <lineage>
        <taxon>Bacteria</taxon>
        <taxon>Bacillati</taxon>
        <taxon>Actinomycetota</taxon>
        <taxon>Actinomycetes</taxon>
        <taxon>Micrococcales</taxon>
        <taxon>Brevibacteriaceae</taxon>
        <taxon>Brevibacterium</taxon>
    </lineage>
</organism>
<evidence type="ECO:0000313" key="3">
    <source>
        <dbReference type="EMBL" id="QPS34882.1"/>
    </source>
</evidence>
<dbReference type="Proteomes" id="UP000594979">
    <property type="component" value="Chromosome"/>
</dbReference>
<dbReference type="SUPFAM" id="SSF53756">
    <property type="entry name" value="UDP-Glycosyltransferase/glycogen phosphorylase"/>
    <property type="match status" value="1"/>
</dbReference>
<sequence>MSTQAQRHRFIVVANRLPCQRAADAWRSSPGGLVSALSPVAQRHGGAWVGWSGVADDETEPEQQSDMALIPVRLSADEVESHYEGFANSTIWPLYHDHVVAPQFKRSWWEAHQRVNRRFAEEVATSAAPDALVWVHDYQLQLVPGLVRSMRSDVRLGYFSHIPFPPVELFAQLPWRTEVLSGILGADVIGFQRQADVENFIAACTRILGVDPREDGTIVGAYPVSVDSEHIGTLAKSAVRDGAPSRIRSELGDPETVLLGIDRLDHTKGILERLLAVEELFDDGTLDPATTRFVQIAVPSREAIPAYRQLRADVERTVGRINGKFGGLGGASIHYLHREYPFDDVVKWYLTADVLLATSLRDGMNLVAKEYVAARRGRGGVLVLSEFAGAADELTEALIVNPHDRDALKDAIAEAVATEAASAHSRIEAMATTVADHSLCRWATRFFDDLEAAVHETPGALPRLSALQ</sequence>
<evidence type="ECO:0000313" key="5">
    <source>
        <dbReference type="Proteomes" id="UP000594979"/>
    </source>
</evidence>
<accession>A0A269ZH53</accession>
<dbReference type="AlphaFoldDB" id="A0A269ZH53"/>
<dbReference type="PANTHER" id="PTHR10788:SF106">
    <property type="entry name" value="BCDNA.GH08860"/>
    <property type="match status" value="1"/>
</dbReference>
<dbReference type="RefSeq" id="WP_095375074.1">
    <property type="nucleotide sequence ID" value="NZ_CP065682.1"/>
</dbReference>
<reference evidence="3 5" key="2">
    <citation type="submission" date="2020-12" db="EMBL/GenBank/DDBJ databases">
        <title>FDA dAtabase for Regulatory Grade micrObial Sequences (FDA-ARGOS): Supporting development and validation of Infectious Disease Dx tests.</title>
        <authorList>
            <person name="Sproer C."/>
            <person name="Gronow S."/>
            <person name="Severitt S."/>
            <person name="Schroder I."/>
            <person name="Tallon L."/>
            <person name="Sadzewicz L."/>
            <person name="Zhao X."/>
            <person name="Boylan J."/>
            <person name="Ott S."/>
            <person name="Bowen H."/>
            <person name="Vavikolanu K."/>
            <person name="Mehta A."/>
            <person name="Aluvathingal J."/>
            <person name="Nadendla S."/>
            <person name="Lowell S."/>
            <person name="Myers T."/>
            <person name="Yan Y."/>
            <person name="Sichtig H."/>
        </authorList>
    </citation>
    <scope>NUCLEOTIDE SEQUENCE [LARGE SCALE GENOMIC DNA]</scope>
    <source>
        <strain evidence="3 5">FDAARGOS_902</strain>
    </source>
</reference>
<dbReference type="PANTHER" id="PTHR10788">
    <property type="entry name" value="TREHALOSE-6-PHOSPHATE SYNTHASE"/>
    <property type="match status" value="1"/>
</dbReference>
<comment type="similarity">
    <text evidence="1">Belongs to the glycosyltransferase 20 family.</text>
</comment>
<reference evidence="2 4" key="1">
    <citation type="submission" date="2017-04" db="EMBL/GenBank/DDBJ databases">
        <title>Kefir bacterial isolates.</title>
        <authorList>
            <person name="Kim Y."/>
            <person name="Blasche S."/>
            <person name="Patil K.R."/>
        </authorList>
    </citation>
    <scope>NUCLEOTIDE SEQUENCE [LARGE SCALE GENOMIC DNA]</scope>
    <source>
        <strain evidence="2 4">OG2</strain>
    </source>
</reference>